<keyword evidence="2" id="KW-1185">Reference proteome</keyword>
<protein>
    <submittedName>
        <fullName evidence="1">Uncharacterized protein</fullName>
    </submittedName>
</protein>
<comment type="caution">
    <text evidence="1">The sequence shown here is derived from an EMBL/GenBank/DDBJ whole genome shotgun (WGS) entry which is preliminary data.</text>
</comment>
<accession>A0AAD5QYZ5</accession>
<evidence type="ECO:0000313" key="1">
    <source>
        <dbReference type="EMBL" id="KAJ1366478.1"/>
    </source>
</evidence>
<proteinExistence type="predicted"/>
<gene>
    <name evidence="1" type="ORF">KIN20_027154</name>
</gene>
<name>A0AAD5QYZ5_PARTN</name>
<dbReference type="EMBL" id="JAHQIW010005562">
    <property type="protein sequence ID" value="KAJ1366478.1"/>
    <property type="molecule type" value="Genomic_DNA"/>
</dbReference>
<reference evidence="1" key="1">
    <citation type="submission" date="2021-06" db="EMBL/GenBank/DDBJ databases">
        <title>Parelaphostrongylus tenuis whole genome reference sequence.</title>
        <authorList>
            <person name="Garwood T.J."/>
            <person name="Larsen P.A."/>
            <person name="Fountain-Jones N.M."/>
            <person name="Garbe J.R."/>
            <person name="Macchietto M.G."/>
            <person name="Kania S.A."/>
            <person name="Gerhold R.W."/>
            <person name="Richards J.E."/>
            <person name="Wolf T.M."/>
        </authorList>
    </citation>
    <scope>NUCLEOTIDE SEQUENCE</scope>
    <source>
        <strain evidence="1">MNPRO001-30</strain>
        <tissue evidence="1">Meninges</tissue>
    </source>
</reference>
<evidence type="ECO:0000313" key="2">
    <source>
        <dbReference type="Proteomes" id="UP001196413"/>
    </source>
</evidence>
<dbReference type="AlphaFoldDB" id="A0AAD5QYZ5"/>
<sequence length="95" mass="10341">MAGLDWNPSFALIVTGQVLGRTPQEVNVQEGNSINLSAELAAFPDNLPGFNAKWIRKFIKPPKTVNETENLVSDNDHQIVSEGLSGGHVNEEITI</sequence>
<dbReference type="Proteomes" id="UP001196413">
    <property type="component" value="Unassembled WGS sequence"/>
</dbReference>
<organism evidence="1 2">
    <name type="scientific">Parelaphostrongylus tenuis</name>
    <name type="common">Meningeal worm</name>
    <dbReference type="NCBI Taxonomy" id="148309"/>
    <lineage>
        <taxon>Eukaryota</taxon>
        <taxon>Metazoa</taxon>
        <taxon>Ecdysozoa</taxon>
        <taxon>Nematoda</taxon>
        <taxon>Chromadorea</taxon>
        <taxon>Rhabditida</taxon>
        <taxon>Rhabditina</taxon>
        <taxon>Rhabditomorpha</taxon>
        <taxon>Strongyloidea</taxon>
        <taxon>Metastrongylidae</taxon>
        <taxon>Parelaphostrongylus</taxon>
    </lineage>
</organism>